<feature type="compositionally biased region" description="Basic and acidic residues" evidence="1">
    <location>
        <begin position="47"/>
        <end position="69"/>
    </location>
</feature>
<evidence type="ECO:0000256" key="1">
    <source>
        <dbReference type="SAM" id="MobiDB-lite"/>
    </source>
</evidence>
<keyword evidence="3" id="KW-1185">Reference proteome</keyword>
<evidence type="ECO:0000313" key="3">
    <source>
        <dbReference type="Proteomes" id="UP000503011"/>
    </source>
</evidence>
<organism evidence="2 3">
    <name type="scientific">Phytohabitans suffuscus</name>
    <dbReference type="NCBI Taxonomy" id="624315"/>
    <lineage>
        <taxon>Bacteria</taxon>
        <taxon>Bacillati</taxon>
        <taxon>Actinomycetota</taxon>
        <taxon>Actinomycetes</taxon>
        <taxon>Micromonosporales</taxon>
        <taxon>Micromonosporaceae</taxon>
    </lineage>
</organism>
<gene>
    <name evidence="2" type="ORF">Psuf_043030</name>
</gene>
<reference evidence="2 3" key="1">
    <citation type="submission" date="2020-03" db="EMBL/GenBank/DDBJ databases">
        <title>Whole genome shotgun sequence of Phytohabitans suffuscus NBRC 105367.</title>
        <authorList>
            <person name="Komaki H."/>
            <person name="Tamura T."/>
        </authorList>
    </citation>
    <scope>NUCLEOTIDE SEQUENCE [LARGE SCALE GENOMIC DNA]</scope>
    <source>
        <strain evidence="2 3">NBRC 105367</strain>
    </source>
</reference>
<proteinExistence type="predicted"/>
<protein>
    <submittedName>
        <fullName evidence="2">Uncharacterized protein</fullName>
    </submittedName>
</protein>
<name>A0A6F8YLL2_9ACTN</name>
<feature type="compositionally biased region" description="Basic residues" evidence="1">
    <location>
        <begin position="17"/>
        <end position="29"/>
    </location>
</feature>
<sequence length="156" mass="17237">MKSKPRDAATYFSVRPRSSRSARNRRPNNRARNEGVGRSFFSGTVTLHRERNADPTLDHDLDPATDKMKGAGNQEPTAPAHRFGTRPHDVTGVGISAQSGQDLRRIPTGDSPARTTPRTVDSRQPWPSQELHGIDALGSVMPTTISWREPANHYSD</sequence>
<feature type="region of interest" description="Disordered" evidence="1">
    <location>
        <begin position="1"/>
        <end position="131"/>
    </location>
</feature>
<reference evidence="2 3" key="2">
    <citation type="submission" date="2020-03" db="EMBL/GenBank/DDBJ databases">
        <authorList>
            <person name="Ichikawa N."/>
            <person name="Kimura A."/>
            <person name="Kitahashi Y."/>
            <person name="Uohara A."/>
        </authorList>
    </citation>
    <scope>NUCLEOTIDE SEQUENCE [LARGE SCALE GENOMIC DNA]</scope>
    <source>
        <strain evidence="2 3">NBRC 105367</strain>
    </source>
</reference>
<dbReference type="KEGG" id="psuu:Psuf_043030"/>
<dbReference type="AlphaFoldDB" id="A0A6F8YLL2"/>
<dbReference type="EMBL" id="AP022871">
    <property type="protein sequence ID" value="BCB86990.1"/>
    <property type="molecule type" value="Genomic_DNA"/>
</dbReference>
<dbReference type="Proteomes" id="UP000503011">
    <property type="component" value="Chromosome"/>
</dbReference>
<accession>A0A6F8YLL2</accession>
<evidence type="ECO:0000313" key="2">
    <source>
        <dbReference type="EMBL" id="BCB86990.1"/>
    </source>
</evidence>